<feature type="compositionally biased region" description="Polar residues" evidence="3">
    <location>
        <begin position="356"/>
        <end position="366"/>
    </location>
</feature>
<dbReference type="GeneTree" id="ENSGT00950000183209"/>
<dbReference type="PANTHER" id="PTHR13280">
    <property type="entry name" value="PHOSPHOFURIN ACIDIC CLUSTER SORTING PROTEIN"/>
    <property type="match status" value="1"/>
</dbReference>
<feature type="region of interest" description="Disordered" evidence="3">
    <location>
        <begin position="287"/>
        <end position="307"/>
    </location>
</feature>
<feature type="domain" description="Phosphofurin acidic cluster sorting protein 1/2 N-terminal C2" evidence="5">
    <location>
        <begin position="68"/>
        <end position="149"/>
    </location>
</feature>
<organism evidence="6 7">
    <name type="scientific">Denticeps clupeoides</name>
    <name type="common">denticle herring</name>
    <dbReference type="NCBI Taxonomy" id="299321"/>
    <lineage>
        <taxon>Eukaryota</taxon>
        <taxon>Metazoa</taxon>
        <taxon>Chordata</taxon>
        <taxon>Craniata</taxon>
        <taxon>Vertebrata</taxon>
        <taxon>Euteleostomi</taxon>
        <taxon>Actinopterygii</taxon>
        <taxon>Neopterygii</taxon>
        <taxon>Teleostei</taxon>
        <taxon>Clupei</taxon>
        <taxon>Clupeiformes</taxon>
        <taxon>Denticipitoidei</taxon>
        <taxon>Denticipitidae</taxon>
        <taxon>Denticeps</taxon>
    </lineage>
</organism>
<reference evidence="6" key="3">
    <citation type="submission" date="2025-09" db="UniProtKB">
        <authorList>
            <consortium name="Ensembl"/>
        </authorList>
    </citation>
    <scope>IDENTIFICATION</scope>
</reference>
<feature type="domain" description="Phosphofurin acidic cluster sorting protein 1/2 C-terminal" evidence="4">
    <location>
        <begin position="385"/>
        <end position="773"/>
    </location>
</feature>
<reference evidence="6" key="2">
    <citation type="submission" date="2025-08" db="UniProtKB">
        <authorList>
            <consortium name="Ensembl"/>
        </authorList>
    </citation>
    <scope>IDENTIFICATION</scope>
</reference>
<name>A0AAY4EBP4_9TELE</name>
<dbReference type="AlphaFoldDB" id="A0AAY4EBP4"/>
<evidence type="ECO:0000313" key="7">
    <source>
        <dbReference type="Proteomes" id="UP000694580"/>
    </source>
</evidence>
<feature type="region of interest" description="Disordered" evidence="3">
    <location>
        <begin position="147"/>
        <end position="193"/>
    </location>
</feature>
<dbReference type="Ensembl" id="ENSDCDT00010065637.1">
    <property type="protein sequence ID" value="ENSDCDP00010055042.1"/>
    <property type="gene ID" value="ENSDCDG00010031571.1"/>
</dbReference>
<keyword evidence="7" id="KW-1185">Reference proteome</keyword>
<feature type="compositionally biased region" description="Acidic residues" evidence="3">
    <location>
        <begin position="171"/>
        <end position="188"/>
    </location>
</feature>
<dbReference type="InterPro" id="IPR057541">
    <property type="entry name" value="PACS1/2_N"/>
</dbReference>
<feature type="compositionally biased region" description="Polar residues" evidence="3">
    <location>
        <begin position="290"/>
        <end position="303"/>
    </location>
</feature>
<gene>
    <name evidence="6" type="primary">zmp:0000000755</name>
</gene>
<dbReference type="Pfam" id="PF10254">
    <property type="entry name" value="Pacs-1"/>
    <property type="match status" value="1"/>
</dbReference>
<accession>A0AAY4EBP4</accession>
<evidence type="ECO:0000256" key="3">
    <source>
        <dbReference type="SAM" id="MobiDB-lite"/>
    </source>
</evidence>
<comment type="similarity">
    <text evidence="1">Belongs to the PACS family.</text>
</comment>
<evidence type="ECO:0000313" key="6">
    <source>
        <dbReference type="Ensembl" id="ENSDCDP00010055042.1"/>
    </source>
</evidence>
<dbReference type="Pfam" id="PF25332">
    <property type="entry name" value="C2_PACS_N"/>
    <property type="match status" value="1"/>
</dbReference>
<dbReference type="GO" id="GO:0072659">
    <property type="term" value="P:protein localization to plasma membrane"/>
    <property type="evidence" value="ECO:0007669"/>
    <property type="project" value="TreeGrafter"/>
</dbReference>
<reference evidence="6 7" key="1">
    <citation type="submission" date="2020-06" db="EMBL/GenBank/DDBJ databases">
        <authorList>
            <consortium name="Wellcome Sanger Institute Data Sharing"/>
        </authorList>
    </citation>
    <scope>NUCLEOTIDE SEQUENCE [LARGE SCALE GENOMIC DNA]</scope>
</reference>
<dbReference type="Proteomes" id="UP000694580">
    <property type="component" value="Chromosome 8"/>
</dbReference>
<evidence type="ECO:0000259" key="5">
    <source>
        <dbReference type="Pfam" id="PF25332"/>
    </source>
</evidence>
<sequence length="777" mass="86351">MAAHAGSVVLASGGSGPVPVPMNLFATWEIDRSSPSCVPRLCSLTLKKLIVLRELDKELNSVVIAVKIQYPHFLKRDANRLQIMLQRRKRYKNRTILGYKTLAVGVINMAEVMQHPSDGAQILGLHSNMKDVSARVAEISVFSLSSQPIDHEDSSGPVGTKTSDRSPDMDNYSEEDDDSYSSEQEASDDAVHGQVSTLPRLYSSSFSCSSSQQPNFKQKFVALLKRFKVTDEVLDSDPVDQTQEVEEDLDLLYESLEVYNQSDSGPEVEDNESVLSTPKPKLKPFFEGMSHSSSQTEIGSLHSQRSRSREQSCTVSYISVPLQPTVNEIMLSFSSKTESRPQRRPRSTSMKDRQNSKAQNDRTSSVDCEFSTEPRLITQVPRKSVYDQLNQILISDERLPECIILINTVDWQGQVSEVLHKQNQPIVSTCSAADVQAAFNTVVTRIQRFCNCNAQTPPTIKVAVVGDQSYLSTVLRFFVEQLANKTPDWLSYIRFLVIPIGSHPLAKYVASFDGKFHSLFMDTAWRELFCRPDHPSSDNTDVAGRILQYLAGANVSHQFPISEAMLTYKQKRYIPSLCTILDSDDAMGGNLGVLSSPTPQSCVPYGKEMAGTPPPSPSVCVGLSGAGSPGVTSEVMGLQVDYWTFQGPEKKRDGEKRDVGLKNTLKSNFRSLQVSRLPCGGELTSPPSMAMTVVTKEKNKKVIFLSKKPKEKDLDSKSQVIDGISRLICTAKHQHTMLRVSIDGVEWNDVKFFQLAAQWPTHVKYFPVGIFGYTKPM</sequence>
<dbReference type="GO" id="GO:0044325">
    <property type="term" value="F:transmembrane transporter binding"/>
    <property type="evidence" value="ECO:0007669"/>
    <property type="project" value="TreeGrafter"/>
</dbReference>
<evidence type="ECO:0000259" key="4">
    <source>
        <dbReference type="Pfam" id="PF10254"/>
    </source>
</evidence>
<dbReference type="PANTHER" id="PTHR13280:SF14">
    <property type="entry name" value="PHOSPHOFURIN ACIDIC CLUSTER SORTING PROTEIN 1"/>
    <property type="match status" value="1"/>
</dbReference>
<evidence type="ECO:0000256" key="2">
    <source>
        <dbReference type="ARBA" id="ARBA00022553"/>
    </source>
</evidence>
<evidence type="ECO:0000256" key="1">
    <source>
        <dbReference type="ARBA" id="ARBA00008590"/>
    </source>
</evidence>
<proteinExistence type="inferred from homology"/>
<protein>
    <submittedName>
        <fullName evidence="6">Uncharacterized protein</fullName>
    </submittedName>
</protein>
<feature type="region of interest" description="Disordered" evidence="3">
    <location>
        <begin position="332"/>
        <end position="368"/>
    </location>
</feature>
<dbReference type="InterPro" id="IPR019381">
    <property type="entry name" value="PACS1/2_C"/>
</dbReference>
<keyword evidence="2" id="KW-0597">Phosphoprotein</keyword>